<evidence type="ECO:0000313" key="4">
    <source>
        <dbReference type="Proteomes" id="UP001158067"/>
    </source>
</evidence>
<dbReference type="Proteomes" id="UP001158067">
    <property type="component" value="Unassembled WGS sequence"/>
</dbReference>
<evidence type="ECO:0000313" key="3">
    <source>
        <dbReference type="EMBL" id="SMP63924.1"/>
    </source>
</evidence>
<dbReference type="PROSITE" id="PS50110">
    <property type="entry name" value="RESPONSE_REGULATORY"/>
    <property type="match status" value="1"/>
</dbReference>
<dbReference type="RefSeq" id="WP_283433519.1">
    <property type="nucleotide sequence ID" value="NZ_CAWLDM010000001.1"/>
</dbReference>
<dbReference type="InterPro" id="IPR052893">
    <property type="entry name" value="TCS_response_regulator"/>
</dbReference>
<accession>A0ABY1QBK2</accession>
<feature type="modified residue" description="4-aspartylphosphate" evidence="1">
    <location>
        <position position="69"/>
    </location>
</feature>
<comment type="caution">
    <text evidence="3">The sequence shown here is derived from an EMBL/GenBank/DDBJ whole genome shotgun (WGS) entry which is preliminary data.</text>
</comment>
<dbReference type="PANTHER" id="PTHR44520">
    <property type="entry name" value="RESPONSE REGULATOR RCP1-RELATED"/>
    <property type="match status" value="1"/>
</dbReference>
<dbReference type="EMBL" id="FXUG01000008">
    <property type="protein sequence ID" value="SMP63924.1"/>
    <property type="molecule type" value="Genomic_DNA"/>
</dbReference>
<dbReference type="InterPro" id="IPR011006">
    <property type="entry name" value="CheY-like_superfamily"/>
</dbReference>
<keyword evidence="1" id="KW-0597">Phosphoprotein</keyword>
<dbReference type="SMART" id="SM00448">
    <property type="entry name" value="REC"/>
    <property type="match status" value="1"/>
</dbReference>
<dbReference type="InterPro" id="IPR001789">
    <property type="entry name" value="Sig_transdc_resp-reg_receiver"/>
</dbReference>
<sequence length="171" mass="19298">MLGDSRTKPMEILLVEDGLVDARITIHALRRSGVHHRLTLVRTVHEAILFMKRTGIFARAPRLDLLLLDMILPDGTGLDVLEEMMEIQPESGRITTVVLTASEDDTYRKRCDELGVCDYIQKPVSEEEFLRVVRDHKKLMIHLQQVAVASAAEEAAEASRSEHPFEARANT</sequence>
<gene>
    <name evidence="3" type="ORF">SAMN06265222_108152</name>
</gene>
<proteinExistence type="predicted"/>
<organism evidence="3 4">
    <name type="scientific">Neorhodopirellula lusitana</name>
    <dbReference type="NCBI Taxonomy" id="445327"/>
    <lineage>
        <taxon>Bacteria</taxon>
        <taxon>Pseudomonadati</taxon>
        <taxon>Planctomycetota</taxon>
        <taxon>Planctomycetia</taxon>
        <taxon>Pirellulales</taxon>
        <taxon>Pirellulaceae</taxon>
        <taxon>Neorhodopirellula</taxon>
    </lineage>
</organism>
<dbReference type="PANTHER" id="PTHR44520:SF2">
    <property type="entry name" value="RESPONSE REGULATOR RCP1"/>
    <property type="match status" value="1"/>
</dbReference>
<evidence type="ECO:0000259" key="2">
    <source>
        <dbReference type="PROSITE" id="PS50110"/>
    </source>
</evidence>
<dbReference type="SUPFAM" id="SSF52172">
    <property type="entry name" value="CheY-like"/>
    <property type="match status" value="1"/>
</dbReference>
<reference evidence="3 4" key="1">
    <citation type="submission" date="2017-05" db="EMBL/GenBank/DDBJ databases">
        <authorList>
            <person name="Varghese N."/>
            <person name="Submissions S."/>
        </authorList>
    </citation>
    <scope>NUCLEOTIDE SEQUENCE [LARGE SCALE GENOMIC DNA]</scope>
    <source>
        <strain evidence="3 4">DSM 25457</strain>
    </source>
</reference>
<keyword evidence="4" id="KW-1185">Reference proteome</keyword>
<dbReference type="Gene3D" id="3.40.50.2300">
    <property type="match status" value="1"/>
</dbReference>
<dbReference type="Pfam" id="PF00072">
    <property type="entry name" value="Response_reg"/>
    <property type="match status" value="1"/>
</dbReference>
<evidence type="ECO:0000256" key="1">
    <source>
        <dbReference type="PROSITE-ProRule" id="PRU00169"/>
    </source>
</evidence>
<protein>
    <submittedName>
        <fullName evidence="3">Response regulator receiver protein</fullName>
    </submittedName>
</protein>
<name>A0ABY1QBK2_9BACT</name>
<feature type="domain" description="Response regulatory" evidence="2">
    <location>
        <begin position="11"/>
        <end position="137"/>
    </location>
</feature>